<dbReference type="Gene3D" id="1.10.8.730">
    <property type="match status" value="1"/>
</dbReference>
<evidence type="ECO:0000313" key="3">
    <source>
        <dbReference type="EMBL" id="TCO95943.1"/>
    </source>
</evidence>
<dbReference type="Pfam" id="PF12991">
    <property type="entry name" value="DUF3875"/>
    <property type="match status" value="1"/>
</dbReference>
<dbReference type="EMBL" id="SLXB01000002">
    <property type="protein sequence ID" value="TCO95943.1"/>
    <property type="molecule type" value="Genomic_DNA"/>
</dbReference>
<dbReference type="PANTHER" id="PTHR38467:SF1">
    <property type="entry name" value="CONJUGATIVE TRANSFER: ASSEMBLY"/>
    <property type="match status" value="1"/>
</dbReference>
<gene>
    <name evidence="3" type="ORF">EV202_10242</name>
</gene>
<feature type="domain" description="TraG P-loop" evidence="2">
    <location>
        <begin position="409"/>
        <end position="827"/>
    </location>
</feature>
<protein>
    <submittedName>
        <fullName evidence="3">Conjugation system TraG family ATPase</fullName>
    </submittedName>
</protein>
<feature type="domain" description="TraG N-terminal Bacteroidetes" evidence="1">
    <location>
        <begin position="3"/>
        <end position="55"/>
    </location>
</feature>
<proteinExistence type="predicted"/>
<comment type="caution">
    <text evidence="3">The sequence shown here is derived from an EMBL/GenBank/DDBJ whole genome shotgun (WGS) entry which is preliminary data.</text>
</comment>
<dbReference type="AlphaFoldDB" id="A0A4R2LWR7"/>
<dbReference type="SUPFAM" id="SSF52540">
    <property type="entry name" value="P-loop containing nucleoside triphosphate hydrolases"/>
    <property type="match status" value="1"/>
</dbReference>
<dbReference type="NCBIfam" id="TIGR03783">
    <property type="entry name" value="Bac_Flav_CT_G"/>
    <property type="match status" value="1"/>
</dbReference>
<dbReference type="InterPro" id="IPR022509">
    <property type="entry name" value="Conjugation_ATPase_TraG"/>
</dbReference>
<dbReference type="InterPro" id="IPR043964">
    <property type="entry name" value="P-loop_TraG"/>
</dbReference>
<dbReference type="RefSeq" id="WP_131924977.1">
    <property type="nucleotide sequence ID" value="NZ_SLXB01000002.1"/>
</dbReference>
<dbReference type="InterPro" id="IPR053155">
    <property type="entry name" value="F-pilin_assembly_TraC"/>
</dbReference>
<reference evidence="3 4" key="1">
    <citation type="submission" date="2019-03" db="EMBL/GenBank/DDBJ databases">
        <title>Genomic Encyclopedia of Type Strains, Phase IV (KMG-IV): sequencing the most valuable type-strain genomes for metagenomic binning, comparative biology and taxonomic classification.</title>
        <authorList>
            <person name="Goeker M."/>
        </authorList>
    </citation>
    <scope>NUCLEOTIDE SEQUENCE [LARGE SCALE GENOMIC DNA]</scope>
    <source>
        <strain evidence="3 4">DSM 23917</strain>
    </source>
</reference>
<sequence>MRNTLKASTIESKFPLLAVEHDCIISKDADITVAFQVELPELFTVTRAEYEAIHASWTKAVKVLPDYSVVHKQDWFVRETYQSDTAQEDMSFLSRSFEKHFNERPFLNYSCFLFLTKTTKERMRMQSSFSSLCCGNIVPKEVNKETGIKFLEAVGQFERIMNDSGFIRLIRITSDEITGTNEQPGLIEKYFSLSLNGSACLEDMELGTDSLRIGSKHVCLHTLSDTDDLPGRIGTDMRYEKLSTDRSDCRLSFASPVGLLLSCDHLYNQYLFIEDSAENLRRFEKNARNMQSLSRYSRGNQINKEWIDKYLNEAHSFGLTSIRAHFNVMAWSDDPDELKHIRNDVGSQLALMECKPRHNTVDVATLYWAGMPGNSGDFPAEESFYTFIEPALCFFTEETNYRSSPSPFGIKMADRISGKPLHVDISDLPMKKGVITNRNKFILGPSGSGKSFFTNHMCRQYYEQGTHIVLVDTGNSYQGLCNLIHRKTDGRDGIYFTYTEENPIAFNPFYTDDHVFDIEKRESIKTLILTLWKRDNEAPTRAEEVALSNAVSLYIDKLKEDSRMTSSFNTFYEFVRDEYSGVLETKKVREKDFDIANFLNVLEPYYRGGEYDFLLNSDRQLDLLSKRFIVFEIDAIKDHKILFPVVTIIIMEVFINKMRRLQGIRKMILIEEAWKAIAKEGMAEYIKYLFKTVRKFFGEAIVVTQEVDDIIASPIVKESIINNSDCKILLDQRKYMNKFDSIQALLGLTDKEKSQILSINMSNVPSRKYKEVWFGLGGVQSAVYATEVSLEEYYTYTTEESEKLELLRLTEQLDGNMELAIKQMAERERQGRENL</sequence>
<dbReference type="Proteomes" id="UP000295600">
    <property type="component" value="Unassembled WGS sequence"/>
</dbReference>
<name>A0A4R2LWR7_9BACE</name>
<dbReference type="Gene3D" id="3.40.50.300">
    <property type="entry name" value="P-loop containing nucleotide triphosphate hydrolases"/>
    <property type="match status" value="1"/>
</dbReference>
<dbReference type="InterPro" id="IPR027417">
    <property type="entry name" value="P-loop_NTPase"/>
</dbReference>
<evidence type="ECO:0000259" key="1">
    <source>
        <dbReference type="Pfam" id="PF12991"/>
    </source>
</evidence>
<dbReference type="Pfam" id="PF19044">
    <property type="entry name" value="P-loop_TraG"/>
    <property type="match status" value="1"/>
</dbReference>
<dbReference type="InterPro" id="IPR024451">
    <property type="entry name" value="TraG_N_Bacteroidetes"/>
</dbReference>
<accession>A0A4R2LWR7</accession>
<evidence type="ECO:0000313" key="4">
    <source>
        <dbReference type="Proteomes" id="UP000295600"/>
    </source>
</evidence>
<dbReference type="PANTHER" id="PTHR38467">
    <property type="match status" value="1"/>
</dbReference>
<evidence type="ECO:0000259" key="2">
    <source>
        <dbReference type="Pfam" id="PF19044"/>
    </source>
</evidence>
<organism evidence="3 4">
    <name type="scientific">Prevotella heparinolytica</name>
    <dbReference type="NCBI Taxonomy" id="28113"/>
    <lineage>
        <taxon>Bacteria</taxon>
        <taxon>Pseudomonadati</taxon>
        <taxon>Bacteroidota</taxon>
        <taxon>Bacteroidia</taxon>
        <taxon>Bacteroidales</taxon>
        <taxon>Bacteroidaceae</taxon>
        <taxon>Bacteroides</taxon>
    </lineage>
</organism>